<evidence type="ECO:0000313" key="4">
    <source>
        <dbReference type="Proteomes" id="UP001596022"/>
    </source>
</evidence>
<dbReference type="RefSeq" id="WP_376845365.1">
    <property type="nucleotide sequence ID" value="NZ_JBHSFW010000001.1"/>
</dbReference>
<dbReference type="PANTHER" id="PTHR39160">
    <property type="entry name" value="CELL WALL-BINDING PROTEIN YOCH"/>
    <property type="match status" value="1"/>
</dbReference>
<sequence>MRLAKVIKNVVLAFLFLGALYTTIHAISGLDAHDFMHWLSTTAQSHPKELKTKSFHDIYKTINHNQEFTRSHKGQEAYLPMPIPNLKNLPQLDVIATGYTAGVESTGKTPQDPSYGITYSGVHVKRDLYSTVAADPAVFPIGTILYIPDYGFGVVADTGSAINGHKLDLYYQTVDDVYEQWGKRKIKVYMIEKGDGSLSEQKMERLNNPLQTLPAEQVAI</sequence>
<accession>A0ABV9GKA3</accession>
<gene>
    <name evidence="3" type="ORF">ACFO4N_06465</name>
</gene>
<keyword evidence="1" id="KW-0732">Signal</keyword>
<reference evidence="4" key="1">
    <citation type="journal article" date="2019" name="Int. J. Syst. Evol. Microbiol.">
        <title>The Global Catalogue of Microorganisms (GCM) 10K type strain sequencing project: providing services to taxonomists for standard genome sequencing and annotation.</title>
        <authorList>
            <consortium name="The Broad Institute Genomics Platform"/>
            <consortium name="The Broad Institute Genome Sequencing Center for Infectious Disease"/>
            <person name="Wu L."/>
            <person name="Ma J."/>
        </authorList>
    </citation>
    <scope>NUCLEOTIDE SEQUENCE [LARGE SCALE GENOMIC DNA]</scope>
    <source>
        <strain evidence="4">CGMCC 1.16306</strain>
    </source>
</reference>
<keyword evidence="4" id="KW-1185">Reference proteome</keyword>
<evidence type="ECO:0000256" key="1">
    <source>
        <dbReference type="ARBA" id="ARBA00022729"/>
    </source>
</evidence>
<dbReference type="EMBL" id="JBHSFW010000001">
    <property type="protein sequence ID" value="MFC4618373.1"/>
    <property type="molecule type" value="Genomic_DNA"/>
</dbReference>
<evidence type="ECO:0000259" key="2">
    <source>
        <dbReference type="Pfam" id="PF06725"/>
    </source>
</evidence>
<proteinExistence type="predicted"/>
<dbReference type="InterPro" id="IPR036908">
    <property type="entry name" value="RlpA-like_sf"/>
</dbReference>
<evidence type="ECO:0000313" key="3">
    <source>
        <dbReference type="EMBL" id="MFC4618373.1"/>
    </source>
</evidence>
<name>A0ABV9GKA3_9BACL</name>
<comment type="caution">
    <text evidence="3">The sequence shown here is derived from an EMBL/GenBank/DDBJ whole genome shotgun (WGS) entry which is preliminary data.</text>
</comment>
<dbReference type="Gene3D" id="2.40.40.10">
    <property type="entry name" value="RlpA-like domain"/>
    <property type="match status" value="1"/>
</dbReference>
<dbReference type="InterPro" id="IPR010611">
    <property type="entry name" value="3D_dom"/>
</dbReference>
<protein>
    <submittedName>
        <fullName evidence="3">3D domain-containing protein</fullName>
    </submittedName>
</protein>
<dbReference type="PANTHER" id="PTHR39160:SF4">
    <property type="entry name" value="RESUSCITATION-PROMOTING FACTOR RPFB"/>
    <property type="match status" value="1"/>
</dbReference>
<dbReference type="InterPro" id="IPR051933">
    <property type="entry name" value="Resuscitation_pf_RpfB"/>
</dbReference>
<dbReference type="Proteomes" id="UP001596022">
    <property type="component" value="Unassembled WGS sequence"/>
</dbReference>
<feature type="domain" description="3D" evidence="2">
    <location>
        <begin position="130"/>
        <end position="191"/>
    </location>
</feature>
<dbReference type="Pfam" id="PF06725">
    <property type="entry name" value="3D"/>
    <property type="match status" value="1"/>
</dbReference>
<dbReference type="CDD" id="cd22786">
    <property type="entry name" value="DPBB_YuiC-like"/>
    <property type="match status" value="1"/>
</dbReference>
<organism evidence="3 4">
    <name type="scientific">Camelliibacillus cellulosilyticus</name>
    <dbReference type="NCBI Taxonomy" id="2174486"/>
    <lineage>
        <taxon>Bacteria</taxon>
        <taxon>Bacillati</taxon>
        <taxon>Bacillota</taxon>
        <taxon>Bacilli</taxon>
        <taxon>Bacillales</taxon>
        <taxon>Sporolactobacillaceae</taxon>
        <taxon>Camelliibacillus</taxon>
    </lineage>
</organism>
<dbReference type="SUPFAM" id="SSF50685">
    <property type="entry name" value="Barwin-like endoglucanases"/>
    <property type="match status" value="1"/>
</dbReference>